<evidence type="ECO:0000313" key="2">
    <source>
        <dbReference type="EMBL" id="HIQ62104.1"/>
    </source>
</evidence>
<accession>A0A9D1CIX7</accession>
<organism evidence="2 3">
    <name type="scientific">Candidatus Avichristensenella intestinipullorum</name>
    <dbReference type="NCBI Taxonomy" id="2840693"/>
    <lineage>
        <taxon>Bacteria</taxon>
        <taxon>Bacillati</taxon>
        <taxon>Bacillota</taxon>
        <taxon>Clostridia</taxon>
        <taxon>Candidatus Avichristensenella</taxon>
    </lineage>
</organism>
<dbReference type="Proteomes" id="UP000886819">
    <property type="component" value="Unassembled WGS sequence"/>
</dbReference>
<dbReference type="InterPro" id="IPR026268">
    <property type="entry name" value="RseC"/>
</dbReference>
<keyword evidence="1" id="KW-0812">Transmembrane</keyword>
<keyword evidence="1" id="KW-1133">Transmembrane helix</keyword>
<keyword evidence="1" id="KW-0472">Membrane</keyword>
<reference evidence="2" key="1">
    <citation type="submission" date="2020-10" db="EMBL/GenBank/DDBJ databases">
        <authorList>
            <person name="Gilroy R."/>
        </authorList>
    </citation>
    <scope>NUCLEOTIDE SEQUENCE</scope>
    <source>
        <strain evidence="2">ChiHile30-977</strain>
    </source>
</reference>
<proteinExistence type="predicted"/>
<feature type="transmembrane region" description="Helical" evidence="1">
    <location>
        <begin position="97"/>
        <end position="114"/>
    </location>
</feature>
<dbReference type="Pfam" id="PF04246">
    <property type="entry name" value="RseC_MucC"/>
    <property type="match status" value="1"/>
</dbReference>
<feature type="transmembrane region" description="Helical" evidence="1">
    <location>
        <begin position="65"/>
        <end position="85"/>
    </location>
</feature>
<sequence length="151" mass="16298">MRQIGEVVQAQDGKLVVAFERPEACQHCNGCLDKRCTRVELSADAKVGDRVEVEMPAQGLVKASMLAYLVPLGMLLLGIWLGMALHGSLGVGMDAELFGVLCGLALLALSYLLVRAIDRRLAARGVGWRPRVVRVLSPQECPGESAGREEE</sequence>
<name>A0A9D1CIX7_9FIRM</name>
<dbReference type="PIRSF" id="PIRSF004923">
    <property type="entry name" value="RseC"/>
    <property type="match status" value="1"/>
</dbReference>
<dbReference type="EMBL" id="DVFI01000011">
    <property type="protein sequence ID" value="HIQ62104.1"/>
    <property type="molecule type" value="Genomic_DNA"/>
</dbReference>
<reference evidence="2" key="2">
    <citation type="journal article" date="2021" name="PeerJ">
        <title>Extensive microbial diversity within the chicken gut microbiome revealed by metagenomics and culture.</title>
        <authorList>
            <person name="Gilroy R."/>
            <person name="Ravi A."/>
            <person name="Getino M."/>
            <person name="Pursley I."/>
            <person name="Horton D.L."/>
            <person name="Alikhan N.F."/>
            <person name="Baker D."/>
            <person name="Gharbi K."/>
            <person name="Hall N."/>
            <person name="Watson M."/>
            <person name="Adriaenssens E.M."/>
            <person name="Foster-Nyarko E."/>
            <person name="Jarju S."/>
            <person name="Secka A."/>
            <person name="Antonio M."/>
            <person name="Oren A."/>
            <person name="Chaudhuri R.R."/>
            <person name="La Ragione R."/>
            <person name="Hildebrand F."/>
            <person name="Pallen M.J."/>
        </authorList>
    </citation>
    <scope>NUCLEOTIDE SEQUENCE</scope>
    <source>
        <strain evidence="2">ChiHile30-977</strain>
    </source>
</reference>
<evidence type="ECO:0000256" key="1">
    <source>
        <dbReference type="SAM" id="Phobius"/>
    </source>
</evidence>
<protein>
    <submittedName>
        <fullName evidence="2">SoxR reducing system RseC family protein</fullName>
    </submittedName>
</protein>
<dbReference type="PANTHER" id="PTHR35867">
    <property type="entry name" value="PROTEIN RSEC"/>
    <property type="match status" value="1"/>
</dbReference>
<evidence type="ECO:0000313" key="3">
    <source>
        <dbReference type="Proteomes" id="UP000886819"/>
    </source>
</evidence>
<dbReference type="PANTHER" id="PTHR35867:SF1">
    <property type="entry name" value="PROTEIN RSEC"/>
    <property type="match status" value="1"/>
</dbReference>
<gene>
    <name evidence="2" type="ORF">IAA66_00780</name>
</gene>
<dbReference type="AlphaFoldDB" id="A0A9D1CIX7"/>
<comment type="caution">
    <text evidence="2">The sequence shown here is derived from an EMBL/GenBank/DDBJ whole genome shotgun (WGS) entry which is preliminary data.</text>
</comment>
<dbReference type="InterPro" id="IPR007359">
    <property type="entry name" value="SigmaE_reg_RseC_MucC"/>
</dbReference>